<dbReference type="PANTHER" id="PTHR31840:SF1">
    <property type="entry name" value="COILED-COIL DOMAIN-CONTAINING PROTEIN 97"/>
    <property type="match status" value="1"/>
</dbReference>
<reference evidence="2 3" key="1">
    <citation type="journal article" date="2016" name="Nat. Commun.">
        <title>Ectomycorrhizal ecology is imprinted in the genome of the dominant symbiotic fungus Cenococcum geophilum.</title>
        <authorList>
            <consortium name="DOE Joint Genome Institute"/>
            <person name="Peter M."/>
            <person name="Kohler A."/>
            <person name="Ohm R.A."/>
            <person name="Kuo A."/>
            <person name="Krutzmann J."/>
            <person name="Morin E."/>
            <person name="Arend M."/>
            <person name="Barry K.W."/>
            <person name="Binder M."/>
            <person name="Choi C."/>
            <person name="Clum A."/>
            <person name="Copeland A."/>
            <person name="Grisel N."/>
            <person name="Haridas S."/>
            <person name="Kipfer T."/>
            <person name="LaButti K."/>
            <person name="Lindquist E."/>
            <person name="Lipzen A."/>
            <person name="Maire R."/>
            <person name="Meier B."/>
            <person name="Mihaltcheva S."/>
            <person name="Molinier V."/>
            <person name="Murat C."/>
            <person name="Poggeler S."/>
            <person name="Quandt C.A."/>
            <person name="Sperisen C."/>
            <person name="Tritt A."/>
            <person name="Tisserant E."/>
            <person name="Crous P.W."/>
            <person name="Henrissat B."/>
            <person name="Nehls U."/>
            <person name="Egli S."/>
            <person name="Spatafora J.W."/>
            <person name="Grigoriev I.V."/>
            <person name="Martin F.M."/>
        </authorList>
    </citation>
    <scope>NUCLEOTIDE SEQUENCE [LARGE SCALE GENOMIC DNA]</scope>
    <source>
        <strain evidence="2 3">CBS 207.34</strain>
    </source>
</reference>
<dbReference type="EMBL" id="KV748953">
    <property type="protein sequence ID" value="OCL11960.1"/>
    <property type="molecule type" value="Genomic_DNA"/>
</dbReference>
<sequence>IRIKNRRKRYLDTHPEYFNPSLELADPLLYDRLIRRFQSPSEREAEGRAKGYSGILEADIMRSEAKLEALAHPNPNSTLTYRRGPNGEIMAEEKDEVPLSKEQGVEWWQYEMGMRFIRGDDTDFDYKEVDENEDLDDLEEQERQEAYFEDEEPTWAFDDGERELTGETGIQDF</sequence>
<dbReference type="Proteomes" id="UP000250140">
    <property type="component" value="Unassembled WGS sequence"/>
</dbReference>
<feature type="non-terminal residue" evidence="2">
    <location>
        <position position="173"/>
    </location>
</feature>
<name>A0A8E2JW81_9PEZI</name>
<organism evidence="2 3">
    <name type="scientific">Glonium stellatum</name>
    <dbReference type="NCBI Taxonomy" id="574774"/>
    <lineage>
        <taxon>Eukaryota</taxon>
        <taxon>Fungi</taxon>
        <taxon>Dikarya</taxon>
        <taxon>Ascomycota</taxon>
        <taxon>Pezizomycotina</taxon>
        <taxon>Dothideomycetes</taxon>
        <taxon>Pleosporomycetidae</taxon>
        <taxon>Gloniales</taxon>
        <taxon>Gloniaceae</taxon>
        <taxon>Glonium</taxon>
    </lineage>
</organism>
<evidence type="ECO:0000313" key="3">
    <source>
        <dbReference type="Proteomes" id="UP000250140"/>
    </source>
</evidence>
<dbReference type="Pfam" id="PF09747">
    <property type="entry name" value="CCD97-like_C"/>
    <property type="match status" value="1"/>
</dbReference>
<dbReference type="PANTHER" id="PTHR31840">
    <property type="entry name" value="COILED-COIL DOMAIN-CONTAINING PROTEIN 97"/>
    <property type="match status" value="1"/>
</dbReference>
<feature type="domain" description="CCD97-like C-terminal" evidence="1">
    <location>
        <begin position="5"/>
        <end position="99"/>
    </location>
</feature>
<dbReference type="AlphaFoldDB" id="A0A8E2JW81"/>
<keyword evidence="3" id="KW-1185">Reference proteome</keyword>
<dbReference type="OrthoDB" id="333176at2759"/>
<proteinExistence type="predicted"/>
<evidence type="ECO:0000259" key="1">
    <source>
        <dbReference type="Pfam" id="PF09747"/>
    </source>
</evidence>
<accession>A0A8E2JW81</accession>
<feature type="non-terminal residue" evidence="2">
    <location>
        <position position="1"/>
    </location>
</feature>
<dbReference type="InterPro" id="IPR040233">
    <property type="entry name" value="CCD97-like_C"/>
</dbReference>
<protein>
    <recommendedName>
        <fullName evidence="1">CCD97-like C-terminal domain-containing protein</fullName>
    </recommendedName>
</protein>
<evidence type="ECO:0000313" key="2">
    <source>
        <dbReference type="EMBL" id="OCL11960.1"/>
    </source>
</evidence>
<dbReference type="InterPro" id="IPR018613">
    <property type="entry name" value="Ccdc97-like"/>
</dbReference>
<gene>
    <name evidence="2" type="ORF">AOQ84DRAFT_267928</name>
</gene>